<dbReference type="InterPro" id="IPR037272">
    <property type="entry name" value="SNS_sf"/>
</dbReference>
<organism evidence="8 9">
    <name type="scientific">Fretibacterium fastidiosum</name>
    <dbReference type="NCBI Taxonomy" id="651822"/>
    <lineage>
        <taxon>Bacteria</taxon>
        <taxon>Thermotogati</taxon>
        <taxon>Synergistota</taxon>
        <taxon>Synergistia</taxon>
        <taxon>Synergistales</taxon>
        <taxon>Aminobacteriaceae</taxon>
        <taxon>Fretibacterium</taxon>
    </lineage>
</organism>
<comment type="similarity">
    <text evidence="6">Belongs to the sodium:neurotransmitter symporter (SNF) (TC 2.A.22) family.</text>
</comment>
<dbReference type="RefSeq" id="WP_015555803.1">
    <property type="nucleotide sequence ID" value="NC_021038.1"/>
</dbReference>
<feature type="transmembrane region" description="Helical" evidence="7">
    <location>
        <begin position="89"/>
        <end position="110"/>
    </location>
</feature>
<evidence type="ECO:0000256" key="5">
    <source>
        <dbReference type="ARBA" id="ARBA00023136"/>
    </source>
</evidence>
<evidence type="ECO:0000256" key="4">
    <source>
        <dbReference type="ARBA" id="ARBA00022989"/>
    </source>
</evidence>
<reference evidence="9" key="1">
    <citation type="submission" date="2010-03" db="EMBL/GenBank/DDBJ databases">
        <title>The genome sequence of Synergistetes sp. SGP1.</title>
        <authorList>
            <consortium name="metaHIT consortium -- http://www.metahit.eu/"/>
            <person name="Pajon A."/>
            <person name="Turner K."/>
            <person name="Parkhill J."/>
            <person name="Wade W."/>
            <person name="Vartoukian S."/>
        </authorList>
    </citation>
    <scope>NUCLEOTIDE SEQUENCE [LARGE SCALE GENOMIC DNA]</scope>
    <source>
        <strain evidence="9">SGP1</strain>
    </source>
</reference>
<feature type="transmembrane region" description="Helical" evidence="7">
    <location>
        <begin position="256"/>
        <end position="278"/>
    </location>
</feature>
<keyword evidence="9" id="KW-1185">Reference proteome</keyword>
<keyword evidence="6" id="KW-0769">Symport</keyword>
<keyword evidence="5 7" id="KW-0472">Membrane</keyword>
<keyword evidence="3 6" id="KW-0812">Transmembrane</keyword>
<dbReference type="NCBIfam" id="NF037979">
    <property type="entry name" value="Na_transp"/>
    <property type="match status" value="1"/>
</dbReference>
<comment type="subcellular location">
    <subcellularLocation>
        <location evidence="1">Membrane</location>
        <topology evidence="1">Multi-pass membrane protein</topology>
    </subcellularLocation>
</comment>
<dbReference type="GO" id="GO:0016020">
    <property type="term" value="C:membrane"/>
    <property type="evidence" value="ECO:0007669"/>
    <property type="project" value="UniProtKB-SubCell"/>
</dbReference>
<dbReference type="PANTHER" id="PTHR42948">
    <property type="entry name" value="TRANSPORTER"/>
    <property type="match status" value="1"/>
</dbReference>
<evidence type="ECO:0000313" key="9">
    <source>
        <dbReference type="Proteomes" id="UP000008957"/>
    </source>
</evidence>
<dbReference type="KEGG" id="sbr:SY1_00800"/>
<evidence type="ECO:0000256" key="2">
    <source>
        <dbReference type="ARBA" id="ARBA00022448"/>
    </source>
</evidence>
<feature type="transmembrane region" description="Helical" evidence="7">
    <location>
        <begin position="425"/>
        <end position="443"/>
    </location>
</feature>
<proteinExistence type="inferred from homology"/>
<feature type="transmembrane region" description="Helical" evidence="7">
    <location>
        <begin position="307"/>
        <end position="328"/>
    </location>
</feature>
<evidence type="ECO:0000256" key="6">
    <source>
        <dbReference type="RuleBase" id="RU003732"/>
    </source>
</evidence>
<reference evidence="8 9" key="2">
    <citation type="submission" date="2010-03" db="EMBL/GenBank/DDBJ databases">
        <authorList>
            <person name="Pajon A."/>
        </authorList>
    </citation>
    <scope>NUCLEOTIDE SEQUENCE [LARGE SCALE GENOMIC DNA]</scope>
    <source>
        <strain evidence="8 9">SGP1</strain>
    </source>
</reference>
<feature type="transmembrane region" description="Helical" evidence="7">
    <location>
        <begin position="387"/>
        <end position="405"/>
    </location>
</feature>
<dbReference type="EMBL" id="FP929056">
    <property type="protein sequence ID" value="CBL27656.1"/>
    <property type="molecule type" value="Genomic_DNA"/>
</dbReference>
<feature type="transmembrane region" description="Helical" evidence="7">
    <location>
        <begin position="149"/>
        <end position="168"/>
    </location>
</feature>
<evidence type="ECO:0000313" key="8">
    <source>
        <dbReference type="EMBL" id="CBL27656.1"/>
    </source>
</evidence>
<feature type="transmembrane region" description="Helical" evidence="7">
    <location>
        <begin position="224"/>
        <end position="244"/>
    </location>
</feature>
<dbReference type="SUPFAM" id="SSF161070">
    <property type="entry name" value="SNF-like"/>
    <property type="match status" value="1"/>
</dbReference>
<evidence type="ECO:0000256" key="7">
    <source>
        <dbReference type="SAM" id="Phobius"/>
    </source>
</evidence>
<dbReference type="Pfam" id="PF00209">
    <property type="entry name" value="SNF"/>
    <property type="match status" value="2"/>
</dbReference>
<accession>A0AB94IV84</accession>
<feature type="transmembrane region" description="Helical" evidence="7">
    <location>
        <begin position="180"/>
        <end position="204"/>
    </location>
</feature>
<feature type="transmembrane region" description="Helical" evidence="7">
    <location>
        <begin position="348"/>
        <end position="367"/>
    </location>
</feature>
<dbReference type="InterPro" id="IPR047218">
    <property type="entry name" value="YocR/YhdH-like"/>
</dbReference>
<dbReference type="PROSITE" id="PS00610">
    <property type="entry name" value="NA_NEUROTRAN_SYMP_1"/>
    <property type="match status" value="1"/>
</dbReference>
<dbReference type="Proteomes" id="UP000008957">
    <property type="component" value="Chromosome"/>
</dbReference>
<evidence type="ECO:0000256" key="1">
    <source>
        <dbReference type="ARBA" id="ARBA00004141"/>
    </source>
</evidence>
<sequence length="447" mass="48864">MSDGHNERENWGSRIGFILAASGSAIGLGNIWRFPYMVGMNGGAAFLVVYLLLVATIGATVMLGEFALGRRMRKAPVPAFWQASGTHTWTLVGWMGTIGGSFIILSYYAVIGGWTLKYIVASLQDLMPQAVEGQSRDVFNHFVGSPTEVIAYFLAFMAMTVGIVLGGIGKGIERACKVMMPLLFLIMLVLIARAVTLPGALQGLDFYLRPDFSKLTWPALLDALSQGFFSLSLGMGIMVTYASYIRDEEHLPSSVAYVVFYDSLAAFLAGLVIFPAVFSMGLEPTQGVGLTFIVLPGVFARMPHGEIFSALFFVLLFFAAITSSMSLFEVTVAHGMDDLKWSRRKSSLVMGVIITLLGLPSAASLSGSPKLWGMDFLSAMDFLSNHIILPLCAILTCIFVGWRFLDRAEDEISNHGTYRFKLLRAWAWIIRIVAPVAIGIVFYKGLF</sequence>
<keyword evidence="4 7" id="KW-1133">Transmembrane helix</keyword>
<gene>
    <name evidence="8" type="ORF">SY1_00800</name>
</gene>
<dbReference type="GO" id="GO:0015293">
    <property type="term" value="F:symporter activity"/>
    <property type="evidence" value="ECO:0007669"/>
    <property type="project" value="UniProtKB-KW"/>
</dbReference>
<dbReference type="InterPro" id="IPR000175">
    <property type="entry name" value="Na/ntran_symport"/>
</dbReference>
<dbReference type="PROSITE" id="PS50267">
    <property type="entry name" value="NA_NEUROTRAN_SYMP_3"/>
    <property type="match status" value="1"/>
</dbReference>
<name>A0AB94IV84_9BACT</name>
<dbReference type="AlphaFoldDB" id="A0AB94IV84"/>
<feature type="transmembrane region" description="Helical" evidence="7">
    <location>
        <begin position="44"/>
        <end position="68"/>
    </location>
</feature>
<dbReference type="PRINTS" id="PR00176">
    <property type="entry name" value="NANEUSMPORT"/>
</dbReference>
<feature type="transmembrane region" description="Helical" evidence="7">
    <location>
        <begin position="12"/>
        <end position="32"/>
    </location>
</feature>
<evidence type="ECO:0000256" key="3">
    <source>
        <dbReference type="ARBA" id="ARBA00022692"/>
    </source>
</evidence>
<protein>
    <recommendedName>
        <fullName evidence="6">Transporter</fullName>
    </recommendedName>
</protein>
<keyword evidence="2 6" id="KW-0813">Transport</keyword>
<dbReference type="PANTHER" id="PTHR42948:SF1">
    <property type="entry name" value="TRANSPORTER"/>
    <property type="match status" value="1"/>
</dbReference>
<dbReference type="CDD" id="cd10336">
    <property type="entry name" value="SLC6sbd_Tyt1-Like"/>
    <property type="match status" value="1"/>
</dbReference>